<dbReference type="Proteomes" id="UP000075604">
    <property type="component" value="Unassembled WGS sequence"/>
</dbReference>
<name>A0A150PK17_SORCE</name>
<sequence>MEYRARSTKRRGASGEALTPILADALVLRDLHERRRWQVSGPPCHPQRLRPDKPLEEQTAPIDLLGDVRFASPLVDTPLVRATRAPARLPSPSGPTPKIDRARVTFPDPRS</sequence>
<organism evidence="2 3">
    <name type="scientific">Sorangium cellulosum</name>
    <name type="common">Polyangium cellulosum</name>
    <dbReference type="NCBI Taxonomy" id="56"/>
    <lineage>
        <taxon>Bacteria</taxon>
        <taxon>Pseudomonadati</taxon>
        <taxon>Myxococcota</taxon>
        <taxon>Polyangia</taxon>
        <taxon>Polyangiales</taxon>
        <taxon>Polyangiaceae</taxon>
        <taxon>Sorangium</taxon>
    </lineage>
</organism>
<feature type="region of interest" description="Disordered" evidence="1">
    <location>
        <begin position="37"/>
        <end position="57"/>
    </location>
</feature>
<gene>
    <name evidence="2" type="ORF">BE04_39375</name>
</gene>
<accession>A0A150PK17</accession>
<dbReference type="EMBL" id="JELX01002283">
    <property type="protein sequence ID" value="KYF55936.1"/>
    <property type="molecule type" value="Genomic_DNA"/>
</dbReference>
<proteinExistence type="predicted"/>
<feature type="region of interest" description="Disordered" evidence="1">
    <location>
        <begin position="82"/>
        <end position="111"/>
    </location>
</feature>
<protein>
    <submittedName>
        <fullName evidence="2">Uncharacterized protein</fullName>
    </submittedName>
</protein>
<reference evidence="2 3" key="1">
    <citation type="submission" date="2014-02" db="EMBL/GenBank/DDBJ databases">
        <title>The small core and large imbalanced accessory genome model reveals a collaborative survival strategy of Sorangium cellulosum strains in nature.</title>
        <authorList>
            <person name="Han K."/>
            <person name="Peng R."/>
            <person name="Blom J."/>
            <person name="Li Y.-Z."/>
        </authorList>
    </citation>
    <scope>NUCLEOTIDE SEQUENCE [LARGE SCALE GENOMIC DNA]</scope>
    <source>
        <strain evidence="2 3">So0157-18</strain>
    </source>
</reference>
<evidence type="ECO:0000313" key="2">
    <source>
        <dbReference type="EMBL" id="KYF55936.1"/>
    </source>
</evidence>
<evidence type="ECO:0000313" key="3">
    <source>
        <dbReference type="Proteomes" id="UP000075604"/>
    </source>
</evidence>
<feature type="compositionally biased region" description="Basic and acidic residues" evidence="1">
    <location>
        <begin position="98"/>
        <end position="111"/>
    </location>
</feature>
<comment type="caution">
    <text evidence="2">The sequence shown here is derived from an EMBL/GenBank/DDBJ whole genome shotgun (WGS) entry which is preliminary data.</text>
</comment>
<evidence type="ECO:0000256" key="1">
    <source>
        <dbReference type="SAM" id="MobiDB-lite"/>
    </source>
</evidence>
<dbReference type="AlphaFoldDB" id="A0A150PK17"/>